<dbReference type="InterPro" id="IPR046306">
    <property type="entry name" value="DUF6421"/>
</dbReference>
<dbReference type="AlphaFoldDB" id="A0A6L5GE26"/>
<keyword evidence="2" id="KW-1185">Reference proteome</keyword>
<dbReference type="RefSeq" id="WP_153026940.1">
    <property type="nucleotide sequence ID" value="NZ_WIAO01000029.1"/>
</dbReference>
<proteinExistence type="predicted"/>
<sequence length="420" mass="46839">MTETYALDADLAAEAAAVQSGLATLVDRFRARQADDGTVPEPTAADRDLLAAIRDEARRHHLRRGETAQAEALEADVADWLDAGLDTAPHFARSRDALRPPEDGATALFLAPLQSTNSVPPVGKRLECFLFLRKEADSVLGLHESHPHPKNNCQCVVVLAGSRGFTEGNCLVFFPENVAARDKLDGQEYAMFLFSKFRRIHETYALPSAEAVFTPDSLPRASTGLKPDACYEARSMWGYLHDRAHYDGAWPFDQHIKLKMNWFVGVLEEIKVDAKTVLACADDGLPHADEVIDMILLERITRYPLAEDATRNFDSGTGVFLFSWLRRRGALTDAEGGLLRLDRDAAVDALRDYVDAVGALEDRVADEDDYRSQAKALVREYLPPGEAKQRYSFTEDQRILLRAKRTLAQRPPLRYGPAEW</sequence>
<gene>
    <name evidence="1" type="ORF">GFD30_19935</name>
</gene>
<dbReference type="Pfam" id="PF19985">
    <property type="entry name" value="DUF6421"/>
    <property type="match status" value="1"/>
</dbReference>
<evidence type="ECO:0000313" key="2">
    <source>
        <dbReference type="Proteomes" id="UP000477750"/>
    </source>
</evidence>
<accession>A0A6L5GE26</accession>
<comment type="caution">
    <text evidence="1">The sequence shown here is derived from an EMBL/GenBank/DDBJ whole genome shotgun (WGS) entry which is preliminary data.</text>
</comment>
<dbReference type="Proteomes" id="UP000477750">
    <property type="component" value="Unassembled WGS sequence"/>
</dbReference>
<evidence type="ECO:0000313" key="1">
    <source>
        <dbReference type="EMBL" id="MQM27821.1"/>
    </source>
</evidence>
<name>A0A6L5GE26_9ACTN</name>
<protein>
    <submittedName>
        <fullName evidence="1">Uncharacterized protein</fullName>
    </submittedName>
</protein>
<organism evidence="1 2">
    <name type="scientific">Glycomyces albidus</name>
    <dbReference type="NCBI Taxonomy" id="2656774"/>
    <lineage>
        <taxon>Bacteria</taxon>
        <taxon>Bacillati</taxon>
        <taxon>Actinomycetota</taxon>
        <taxon>Actinomycetes</taxon>
        <taxon>Glycomycetales</taxon>
        <taxon>Glycomycetaceae</taxon>
        <taxon>Glycomyces</taxon>
    </lineage>
</organism>
<dbReference type="EMBL" id="WIAO01000029">
    <property type="protein sequence ID" value="MQM27821.1"/>
    <property type="molecule type" value="Genomic_DNA"/>
</dbReference>
<reference evidence="1 2" key="1">
    <citation type="submission" date="2019-10" db="EMBL/GenBank/DDBJ databases">
        <title>Glycomyces albidus sp. nov., a novel actinomycete isolated from rhizosphere soil of wheat (Triticum aestivum L.).</title>
        <authorList>
            <person name="Qian L."/>
        </authorList>
    </citation>
    <scope>NUCLEOTIDE SEQUENCE [LARGE SCALE GENOMIC DNA]</scope>
    <source>
        <strain evidence="1 2">NEAU-7082</strain>
    </source>
</reference>